<feature type="chain" id="PRO_5038545688" description="CAP domain-containing protein" evidence="2">
    <location>
        <begin position="25"/>
        <end position="207"/>
    </location>
</feature>
<feature type="region of interest" description="Disordered" evidence="1">
    <location>
        <begin position="74"/>
        <end position="93"/>
    </location>
</feature>
<dbReference type="RefSeq" id="WP_150529359.1">
    <property type="nucleotide sequence ID" value="NZ_BNBW01000003.1"/>
</dbReference>
<evidence type="ECO:0000313" key="4">
    <source>
        <dbReference type="Proteomes" id="UP000325563"/>
    </source>
</evidence>
<keyword evidence="4" id="KW-1185">Reference proteome</keyword>
<sequence>MTSRRTPAGAVLLAAGLLVLTACGTEVPGNGKAAGPSPLPSLSPTPDPAARAAAAVARHDRLFPEVAAACAGKPTAVPSRPATPDDLPTDPEARKYAENHGYKQQGTLTPAAQCRGDAHAARIRAALGGSDGKGAPRTAQELSALLAGMGYAAQTVDVYASSAGSLSFVLSVPESGPCVTGRLTPPVSVQAHAVYVEGGCAEPRGGH</sequence>
<protein>
    <recommendedName>
        <fullName evidence="5">CAP domain-containing protein</fullName>
    </recommendedName>
</protein>
<dbReference type="PROSITE" id="PS51257">
    <property type="entry name" value="PROKAR_LIPOPROTEIN"/>
    <property type="match status" value="1"/>
</dbReference>
<gene>
    <name evidence="3" type="ORF">CP980_28585</name>
</gene>
<feature type="signal peptide" evidence="2">
    <location>
        <begin position="1"/>
        <end position="24"/>
    </location>
</feature>
<dbReference type="EMBL" id="CP023692">
    <property type="protein sequence ID" value="QEV48510.1"/>
    <property type="molecule type" value="Genomic_DNA"/>
</dbReference>
<dbReference type="GeneID" id="95614502"/>
<evidence type="ECO:0000256" key="2">
    <source>
        <dbReference type="SAM" id="SignalP"/>
    </source>
</evidence>
<accession>A0A5J6JCC4</accession>
<name>A0A5J6JCC4_STRVI</name>
<proteinExistence type="predicted"/>
<evidence type="ECO:0008006" key="5">
    <source>
        <dbReference type="Google" id="ProtNLM"/>
    </source>
</evidence>
<reference evidence="3 4" key="1">
    <citation type="submission" date="2017-09" db="EMBL/GenBank/DDBJ databases">
        <authorList>
            <person name="Lee N."/>
            <person name="Cho B.-K."/>
        </authorList>
    </citation>
    <scope>NUCLEOTIDE SEQUENCE [LARGE SCALE GENOMIC DNA]</scope>
    <source>
        <strain evidence="3 4">ATCC 27476</strain>
    </source>
</reference>
<organism evidence="3 4">
    <name type="scientific">Streptomyces vinaceus</name>
    <dbReference type="NCBI Taxonomy" id="1960"/>
    <lineage>
        <taxon>Bacteria</taxon>
        <taxon>Bacillati</taxon>
        <taxon>Actinomycetota</taxon>
        <taxon>Actinomycetes</taxon>
        <taxon>Kitasatosporales</taxon>
        <taxon>Streptomycetaceae</taxon>
        <taxon>Streptomyces</taxon>
    </lineage>
</organism>
<dbReference type="AlphaFoldDB" id="A0A5J6JCC4"/>
<dbReference type="KEGG" id="svn:CP980_28585"/>
<keyword evidence="2" id="KW-0732">Signal</keyword>
<dbReference type="Proteomes" id="UP000325563">
    <property type="component" value="Chromosome"/>
</dbReference>
<evidence type="ECO:0000313" key="3">
    <source>
        <dbReference type="EMBL" id="QEV48510.1"/>
    </source>
</evidence>
<evidence type="ECO:0000256" key="1">
    <source>
        <dbReference type="SAM" id="MobiDB-lite"/>
    </source>
</evidence>